<feature type="non-terminal residue" evidence="1">
    <location>
        <position position="59"/>
    </location>
</feature>
<sequence length="59" mass="6863">SLIINRKQFALRDYSQYITIMDPDSSIITDPDVSIVIDSENTDYYDYNENEMYDALTSS</sequence>
<gene>
    <name evidence="1" type="ORF">DHETER_LOCUS12232</name>
</gene>
<reference evidence="1" key="1">
    <citation type="submission" date="2021-06" db="EMBL/GenBank/DDBJ databases">
        <authorList>
            <person name="Kallberg Y."/>
            <person name="Tangrot J."/>
            <person name="Rosling A."/>
        </authorList>
    </citation>
    <scope>NUCLEOTIDE SEQUENCE</scope>
    <source>
        <strain evidence="1">IL203A</strain>
    </source>
</reference>
<dbReference type="Proteomes" id="UP000789702">
    <property type="component" value="Unassembled WGS sequence"/>
</dbReference>
<evidence type="ECO:0000313" key="1">
    <source>
        <dbReference type="EMBL" id="CAG8710476.1"/>
    </source>
</evidence>
<evidence type="ECO:0000313" key="2">
    <source>
        <dbReference type="Proteomes" id="UP000789702"/>
    </source>
</evidence>
<name>A0ACA9PJY3_9GLOM</name>
<protein>
    <submittedName>
        <fullName evidence="1">359_t:CDS:1</fullName>
    </submittedName>
</protein>
<feature type="non-terminal residue" evidence="1">
    <location>
        <position position="1"/>
    </location>
</feature>
<organism evidence="1 2">
    <name type="scientific">Dentiscutata heterogama</name>
    <dbReference type="NCBI Taxonomy" id="1316150"/>
    <lineage>
        <taxon>Eukaryota</taxon>
        <taxon>Fungi</taxon>
        <taxon>Fungi incertae sedis</taxon>
        <taxon>Mucoromycota</taxon>
        <taxon>Glomeromycotina</taxon>
        <taxon>Glomeromycetes</taxon>
        <taxon>Diversisporales</taxon>
        <taxon>Gigasporaceae</taxon>
        <taxon>Dentiscutata</taxon>
    </lineage>
</organism>
<keyword evidence="2" id="KW-1185">Reference proteome</keyword>
<accession>A0ACA9PJY3</accession>
<dbReference type="EMBL" id="CAJVPU010029348">
    <property type="protein sequence ID" value="CAG8710476.1"/>
    <property type="molecule type" value="Genomic_DNA"/>
</dbReference>
<comment type="caution">
    <text evidence="1">The sequence shown here is derived from an EMBL/GenBank/DDBJ whole genome shotgun (WGS) entry which is preliminary data.</text>
</comment>
<proteinExistence type="predicted"/>